<dbReference type="PANTHER" id="PTHR43790">
    <property type="entry name" value="CARBOHYDRATE TRANSPORT ATP-BINDING PROTEIN MG119-RELATED"/>
    <property type="match status" value="1"/>
</dbReference>
<dbReference type="FunFam" id="3.40.50.300:FF:000127">
    <property type="entry name" value="Ribose import ATP-binding protein RbsA"/>
    <property type="match status" value="1"/>
</dbReference>
<evidence type="ECO:0000313" key="11">
    <source>
        <dbReference type="EMBL" id="RKR91200.1"/>
    </source>
</evidence>
<evidence type="ECO:0000256" key="6">
    <source>
        <dbReference type="ARBA" id="ARBA00022840"/>
    </source>
</evidence>
<dbReference type="CDD" id="cd03216">
    <property type="entry name" value="ABC_Carb_Monos_I"/>
    <property type="match status" value="1"/>
</dbReference>
<reference evidence="11 12" key="1">
    <citation type="submission" date="2018-10" db="EMBL/GenBank/DDBJ databases">
        <title>Sequencing the genomes of 1000 actinobacteria strains.</title>
        <authorList>
            <person name="Klenk H.-P."/>
        </authorList>
    </citation>
    <scope>NUCLEOTIDE SEQUENCE [LARGE SCALE GENOMIC DNA]</scope>
    <source>
        <strain evidence="11 12">DSM 45175</strain>
    </source>
</reference>
<evidence type="ECO:0000256" key="9">
    <source>
        <dbReference type="SAM" id="MobiDB-lite"/>
    </source>
</evidence>
<evidence type="ECO:0000256" key="5">
    <source>
        <dbReference type="ARBA" id="ARBA00022741"/>
    </source>
</evidence>
<keyword evidence="2" id="KW-0813">Transport</keyword>
<comment type="subcellular location">
    <subcellularLocation>
        <location evidence="1">Cell membrane</location>
        <topology evidence="1">Peripheral membrane protein</topology>
    </subcellularLocation>
</comment>
<feature type="domain" description="ABC transporter" evidence="10">
    <location>
        <begin position="3"/>
        <end position="239"/>
    </location>
</feature>
<dbReference type="Gene3D" id="3.40.50.300">
    <property type="entry name" value="P-loop containing nucleotide triphosphate hydrolases"/>
    <property type="match status" value="2"/>
</dbReference>
<sequence>MILTAEGLVKTFPGVRALDGATLRLAAGSVHALLGENGAGKSTMVKLLTGVYRPDGGRIVLDGKELHLTGPLDAQRAGIGVVHQERNLIPAFSIAENIVLHHLPRRLGVVDRNRMRAEARRCLDLLDLDLDPDTPVADLSVAHGQLVEIAKALSLDSKVLLLDEPTASLTGDEADRLYAIVRKLTTDGGRAVVLVSHKLEEVFAIADTVTVLRDGHSVAEAEPLESYSQGQVVDLMVGRAYASVTLAAREVDPQTRPALRLDRVSTAGGHRDVSLTVRPGEILGLYGLVGAGRSELAKALLGLDRITGGTVEVQGQPVRIRTVGEALRRYKIGYVTENRKEEGVFLDQPITRNIGVTIWRRIARAGLVTERAERTVVADYTERLGIRAASPRQLAGQLSGGNQQKVSLAKWLAAQCEILIVDEPTVGIDVRTKAAFHELIAELAGAGMALLLISSDLPEIVTLADRVAVMNDFTVRGELANDHDYGRMSQAIIRMIHAGPDPEQTGAGPDRPDAAGEPAA</sequence>
<comment type="caution">
    <text evidence="11">The sequence shown here is derived from an EMBL/GenBank/DDBJ whole genome shotgun (WGS) entry which is preliminary data.</text>
</comment>
<keyword evidence="6 11" id="KW-0067">ATP-binding</keyword>
<dbReference type="InterPro" id="IPR027417">
    <property type="entry name" value="P-loop_NTPase"/>
</dbReference>
<dbReference type="InterPro" id="IPR050107">
    <property type="entry name" value="ABC_carbohydrate_import_ATPase"/>
</dbReference>
<dbReference type="EMBL" id="RBKT01000001">
    <property type="protein sequence ID" value="RKR91200.1"/>
    <property type="molecule type" value="Genomic_DNA"/>
</dbReference>
<gene>
    <name evidence="11" type="ORF">BDK92_5592</name>
</gene>
<evidence type="ECO:0000256" key="3">
    <source>
        <dbReference type="ARBA" id="ARBA00022475"/>
    </source>
</evidence>
<name>A0A495JQD5_9ACTN</name>
<keyword evidence="3" id="KW-1003">Cell membrane</keyword>
<dbReference type="AlphaFoldDB" id="A0A495JQD5"/>
<evidence type="ECO:0000313" key="12">
    <source>
        <dbReference type="Proteomes" id="UP000277671"/>
    </source>
</evidence>
<dbReference type="SUPFAM" id="SSF52540">
    <property type="entry name" value="P-loop containing nucleoside triphosphate hydrolases"/>
    <property type="match status" value="2"/>
</dbReference>
<evidence type="ECO:0000259" key="10">
    <source>
        <dbReference type="PROSITE" id="PS50893"/>
    </source>
</evidence>
<feature type="region of interest" description="Disordered" evidence="9">
    <location>
        <begin position="499"/>
        <end position="520"/>
    </location>
</feature>
<organism evidence="11 12">
    <name type="scientific">Micromonospora pisi</name>
    <dbReference type="NCBI Taxonomy" id="589240"/>
    <lineage>
        <taxon>Bacteria</taxon>
        <taxon>Bacillati</taxon>
        <taxon>Actinomycetota</taxon>
        <taxon>Actinomycetes</taxon>
        <taxon>Micromonosporales</taxon>
        <taxon>Micromonosporaceae</taxon>
        <taxon>Micromonospora</taxon>
    </lineage>
</organism>
<dbReference type="GO" id="GO:0005886">
    <property type="term" value="C:plasma membrane"/>
    <property type="evidence" value="ECO:0007669"/>
    <property type="project" value="UniProtKB-SubCell"/>
</dbReference>
<keyword evidence="12" id="KW-1185">Reference proteome</keyword>
<dbReference type="PANTHER" id="PTHR43790:SF9">
    <property type="entry name" value="GALACTOFURANOSE TRANSPORTER ATP-BINDING PROTEIN YTFR"/>
    <property type="match status" value="1"/>
</dbReference>
<evidence type="ECO:0000256" key="2">
    <source>
        <dbReference type="ARBA" id="ARBA00022448"/>
    </source>
</evidence>
<dbReference type="GO" id="GO:0016887">
    <property type="term" value="F:ATP hydrolysis activity"/>
    <property type="evidence" value="ECO:0007669"/>
    <property type="project" value="InterPro"/>
</dbReference>
<dbReference type="PROSITE" id="PS50893">
    <property type="entry name" value="ABC_TRANSPORTER_2"/>
    <property type="match status" value="2"/>
</dbReference>
<dbReference type="GO" id="GO:0005524">
    <property type="term" value="F:ATP binding"/>
    <property type="evidence" value="ECO:0007669"/>
    <property type="project" value="UniProtKB-KW"/>
</dbReference>
<proteinExistence type="predicted"/>
<protein>
    <submittedName>
        <fullName evidence="11">Monosaccharide ABC transporter ATP-binding protein (CUT2 family)</fullName>
    </submittedName>
</protein>
<feature type="domain" description="ABC transporter" evidence="10">
    <location>
        <begin position="248"/>
        <end position="497"/>
    </location>
</feature>
<evidence type="ECO:0000256" key="4">
    <source>
        <dbReference type="ARBA" id="ARBA00022737"/>
    </source>
</evidence>
<evidence type="ECO:0000256" key="8">
    <source>
        <dbReference type="ARBA" id="ARBA00023136"/>
    </source>
</evidence>
<dbReference type="RefSeq" id="WP_121159338.1">
    <property type="nucleotide sequence ID" value="NZ_RBKT01000001.1"/>
</dbReference>
<dbReference type="SMART" id="SM00382">
    <property type="entry name" value="AAA"/>
    <property type="match status" value="2"/>
</dbReference>
<dbReference type="InterPro" id="IPR017871">
    <property type="entry name" value="ABC_transporter-like_CS"/>
</dbReference>
<dbReference type="OrthoDB" id="39350at2"/>
<evidence type="ECO:0000256" key="7">
    <source>
        <dbReference type="ARBA" id="ARBA00022967"/>
    </source>
</evidence>
<dbReference type="CDD" id="cd03215">
    <property type="entry name" value="ABC_Carb_Monos_II"/>
    <property type="match status" value="1"/>
</dbReference>
<evidence type="ECO:0000256" key="1">
    <source>
        <dbReference type="ARBA" id="ARBA00004202"/>
    </source>
</evidence>
<keyword evidence="7" id="KW-1278">Translocase</keyword>
<keyword evidence="5" id="KW-0547">Nucleotide-binding</keyword>
<keyword evidence="8" id="KW-0472">Membrane</keyword>
<dbReference type="Proteomes" id="UP000277671">
    <property type="component" value="Unassembled WGS sequence"/>
</dbReference>
<dbReference type="InterPro" id="IPR003439">
    <property type="entry name" value="ABC_transporter-like_ATP-bd"/>
</dbReference>
<dbReference type="PROSITE" id="PS00211">
    <property type="entry name" value="ABC_TRANSPORTER_1"/>
    <property type="match status" value="1"/>
</dbReference>
<accession>A0A495JQD5</accession>
<keyword evidence="4" id="KW-0677">Repeat</keyword>
<dbReference type="Pfam" id="PF00005">
    <property type="entry name" value="ABC_tran"/>
    <property type="match status" value="2"/>
</dbReference>
<dbReference type="InterPro" id="IPR003593">
    <property type="entry name" value="AAA+_ATPase"/>
</dbReference>